<evidence type="ECO:0000313" key="11">
    <source>
        <dbReference type="Proteomes" id="UP000191901"/>
    </source>
</evidence>
<feature type="transmembrane region" description="Helical" evidence="8">
    <location>
        <begin position="432"/>
        <end position="455"/>
    </location>
</feature>
<feature type="transmembrane region" description="Helical" evidence="8">
    <location>
        <begin position="402"/>
        <end position="420"/>
    </location>
</feature>
<protein>
    <recommendedName>
        <fullName evidence="9">Glycosyltransferase RgtA/B/C/D-like domain-containing protein</fullName>
    </recommendedName>
</protein>
<gene>
    <name evidence="10" type="ORF">XM38_022740</name>
</gene>
<proteinExistence type="predicted"/>
<evidence type="ECO:0000256" key="4">
    <source>
        <dbReference type="ARBA" id="ARBA00022679"/>
    </source>
</evidence>
<dbReference type="Pfam" id="PF13231">
    <property type="entry name" value="PMT_2"/>
    <property type="match status" value="1"/>
</dbReference>
<feature type="domain" description="Glycosyltransferase RgtA/B/C/D-like" evidence="9">
    <location>
        <begin position="169"/>
        <end position="309"/>
    </location>
</feature>
<dbReference type="OrthoDB" id="9764517at2"/>
<feature type="transmembrane region" description="Helical" evidence="8">
    <location>
        <begin position="29"/>
        <end position="49"/>
    </location>
</feature>
<evidence type="ECO:0000313" key="10">
    <source>
        <dbReference type="EMBL" id="ASC71322.1"/>
    </source>
</evidence>
<evidence type="ECO:0000256" key="7">
    <source>
        <dbReference type="ARBA" id="ARBA00023136"/>
    </source>
</evidence>
<feature type="transmembrane region" description="Helical" evidence="8">
    <location>
        <begin position="96"/>
        <end position="118"/>
    </location>
</feature>
<keyword evidence="5 8" id="KW-0812">Transmembrane</keyword>
<evidence type="ECO:0000259" key="9">
    <source>
        <dbReference type="Pfam" id="PF13231"/>
    </source>
</evidence>
<feature type="transmembrane region" description="Helical" evidence="8">
    <location>
        <begin position="229"/>
        <end position="246"/>
    </location>
</feature>
<keyword evidence="6 8" id="KW-1133">Transmembrane helix</keyword>
<name>A0A1Z3HLX6_9CYAN</name>
<feature type="transmembrane region" description="Helical" evidence="8">
    <location>
        <begin position="266"/>
        <end position="288"/>
    </location>
</feature>
<reference evidence="10 11" key="1">
    <citation type="journal article" date="2016" name="Biochim. Biophys. Acta">
        <title>Characterization of red-shifted phycobilisomes isolated from the chlorophyll f-containing cyanobacterium Halomicronema hongdechloris.</title>
        <authorList>
            <person name="Li Y."/>
            <person name="Lin Y."/>
            <person name="Garvey C.J."/>
            <person name="Birch D."/>
            <person name="Corkery R.W."/>
            <person name="Loughlin P.C."/>
            <person name="Scheer H."/>
            <person name="Willows R.D."/>
            <person name="Chen M."/>
        </authorList>
    </citation>
    <scope>NUCLEOTIDE SEQUENCE [LARGE SCALE GENOMIC DNA]</scope>
    <source>
        <strain evidence="10 11">C2206</strain>
    </source>
</reference>
<dbReference type="KEGG" id="hhg:XM38_022740"/>
<dbReference type="PANTHER" id="PTHR33908">
    <property type="entry name" value="MANNOSYLTRANSFERASE YKCB-RELATED"/>
    <property type="match status" value="1"/>
</dbReference>
<evidence type="ECO:0000256" key="3">
    <source>
        <dbReference type="ARBA" id="ARBA00022676"/>
    </source>
</evidence>
<dbReference type="Proteomes" id="UP000191901">
    <property type="component" value="Chromosome"/>
</dbReference>
<keyword evidence="7 8" id="KW-0472">Membrane</keyword>
<sequence>MLAALPIIAFILLFLITQARRANWRESFLVSALAWGVLITLSTEILSLFQWLDLPGVLTTWLAIDVSLAILLQRQLTSGKSPQLLPPIKSWQLSQFQVSLLAGVAVIVVLTGTIALLAPPNNFDSMTYHLGRVVHWIQNRSVDHYPTHIIRQLYPGPWSGYAIAQLQILSNGDHLANLVQWFSLVGSIIATSLIAKQLGANSRGQTFAAVFCATVPMGILQSSSTQNDLIAAFWLLCLSYFSLQIIQEKFGHFRGILVGLGLGLAILTKGTAYLYAFPVCLWLFFAAVKRLKVRLILPFLTMGIITLSLNISHFIRNIQIFGSFLGDSGQDLEAHGINIFLSNIIRNLALHLSTPVRSINLLIIRAVEILHVPLGISPDDPRITSPVGQSFDVHSLINHEDLAGNTLHLLIFLILTIWFFKKYSNFKSRQRFFLAAYWLTVISGFLLFCLLIIWSPWRSRLHLPIFIAAAPFMGVILSQLVPPRLAKATIAFVLIASSLWIFFNETRPLIANSQSIESKAIQNIFNQSRVEQYFISEQKYKSAYLDAAEFIESSQCSDIGLMLSGNTWEYPLWVLTNNHARPNLRIEHVGVENESALKVSAPDRANFSPCMIIANEVEAARTEQINLAGHIYQRTPEPESISIFMETDYISSGQSES</sequence>
<dbReference type="PANTHER" id="PTHR33908:SF11">
    <property type="entry name" value="MEMBRANE PROTEIN"/>
    <property type="match status" value="1"/>
</dbReference>
<accession>A0A1Z3HLX6</accession>
<feature type="transmembrane region" description="Helical" evidence="8">
    <location>
        <begin position="461"/>
        <end position="478"/>
    </location>
</feature>
<keyword evidence="11" id="KW-1185">Reference proteome</keyword>
<organism evidence="10 11">
    <name type="scientific">Halomicronema hongdechloris C2206</name>
    <dbReference type="NCBI Taxonomy" id="1641165"/>
    <lineage>
        <taxon>Bacteria</taxon>
        <taxon>Bacillati</taxon>
        <taxon>Cyanobacteriota</taxon>
        <taxon>Cyanophyceae</taxon>
        <taxon>Nodosilineales</taxon>
        <taxon>Nodosilineaceae</taxon>
        <taxon>Halomicronema</taxon>
    </lineage>
</organism>
<keyword evidence="3" id="KW-0328">Glycosyltransferase</keyword>
<dbReference type="InterPro" id="IPR038731">
    <property type="entry name" value="RgtA/B/C-like"/>
</dbReference>
<evidence type="ECO:0000256" key="6">
    <source>
        <dbReference type="ARBA" id="ARBA00022989"/>
    </source>
</evidence>
<evidence type="ECO:0000256" key="8">
    <source>
        <dbReference type="SAM" id="Phobius"/>
    </source>
</evidence>
<keyword evidence="2" id="KW-1003">Cell membrane</keyword>
<dbReference type="AlphaFoldDB" id="A0A1Z3HLX6"/>
<dbReference type="EMBL" id="CP021983">
    <property type="protein sequence ID" value="ASC71322.1"/>
    <property type="molecule type" value="Genomic_DNA"/>
</dbReference>
<dbReference type="GO" id="GO:0009103">
    <property type="term" value="P:lipopolysaccharide biosynthetic process"/>
    <property type="evidence" value="ECO:0007669"/>
    <property type="project" value="UniProtKB-ARBA"/>
</dbReference>
<dbReference type="GO" id="GO:0016763">
    <property type="term" value="F:pentosyltransferase activity"/>
    <property type="evidence" value="ECO:0007669"/>
    <property type="project" value="TreeGrafter"/>
</dbReference>
<evidence type="ECO:0000256" key="1">
    <source>
        <dbReference type="ARBA" id="ARBA00004651"/>
    </source>
</evidence>
<dbReference type="STRING" id="1641165.XM38_21700"/>
<dbReference type="RefSeq" id="WP_080812626.1">
    <property type="nucleotide sequence ID" value="NZ_CP021983.2"/>
</dbReference>
<dbReference type="GO" id="GO:0005886">
    <property type="term" value="C:plasma membrane"/>
    <property type="evidence" value="ECO:0007669"/>
    <property type="project" value="UniProtKB-SubCell"/>
</dbReference>
<evidence type="ECO:0000256" key="2">
    <source>
        <dbReference type="ARBA" id="ARBA00022475"/>
    </source>
</evidence>
<keyword evidence="4" id="KW-0808">Transferase</keyword>
<comment type="subcellular location">
    <subcellularLocation>
        <location evidence="1">Cell membrane</location>
        <topology evidence="1">Multi-pass membrane protein</topology>
    </subcellularLocation>
</comment>
<dbReference type="InterPro" id="IPR050297">
    <property type="entry name" value="LipidA_mod_glycosyltrf_83"/>
</dbReference>
<feature type="transmembrane region" description="Helical" evidence="8">
    <location>
        <begin position="485"/>
        <end position="503"/>
    </location>
</feature>
<evidence type="ECO:0000256" key="5">
    <source>
        <dbReference type="ARBA" id="ARBA00022692"/>
    </source>
</evidence>
<feature type="transmembrane region" description="Helical" evidence="8">
    <location>
        <begin position="295"/>
        <end position="315"/>
    </location>
</feature>